<feature type="region of interest" description="Disordered" evidence="1">
    <location>
        <begin position="1"/>
        <end position="25"/>
    </location>
</feature>
<accession>A0A1H6VNS0</accession>
<evidence type="ECO:0000313" key="3">
    <source>
        <dbReference type="Proteomes" id="UP000242930"/>
    </source>
</evidence>
<dbReference type="OrthoDB" id="7018021at2"/>
<dbReference type="EMBL" id="FNZE01000004">
    <property type="protein sequence ID" value="SEJ06283.1"/>
    <property type="molecule type" value="Genomic_DNA"/>
</dbReference>
<evidence type="ECO:0000256" key="1">
    <source>
        <dbReference type="SAM" id="MobiDB-lite"/>
    </source>
</evidence>
<keyword evidence="3" id="KW-1185">Reference proteome</keyword>
<gene>
    <name evidence="2" type="ORF">SAMN05216201_104166</name>
</gene>
<organism evidence="2 3">
    <name type="scientific">Pseudomonas linyingensis</name>
    <dbReference type="NCBI Taxonomy" id="915471"/>
    <lineage>
        <taxon>Bacteria</taxon>
        <taxon>Pseudomonadati</taxon>
        <taxon>Pseudomonadota</taxon>
        <taxon>Gammaproteobacteria</taxon>
        <taxon>Pseudomonadales</taxon>
        <taxon>Pseudomonadaceae</taxon>
        <taxon>Pseudomonas</taxon>
    </lineage>
</organism>
<reference evidence="3" key="1">
    <citation type="submission" date="2016-10" db="EMBL/GenBank/DDBJ databases">
        <authorList>
            <person name="Varghese N."/>
            <person name="Submissions S."/>
        </authorList>
    </citation>
    <scope>NUCLEOTIDE SEQUENCE [LARGE SCALE GENOMIC DNA]</scope>
    <source>
        <strain evidence="3">LMG 25967</strain>
    </source>
</reference>
<sequence>MPDHDHDHAAPNTSRADYHRTHQARAQAEAERLLAARGRLGVRWLAWVAGELYALSPPQFASMVRRELQRLQEGG</sequence>
<dbReference type="RefSeq" id="WP_090308768.1">
    <property type="nucleotide sequence ID" value="NZ_FNZE01000004.1"/>
</dbReference>
<proteinExistence type="predicted"/>
<name>A0A1H6VNS0_9PSED</name>
<evidence type="ECO:0000313" key="2">
    <source>
        <dbReference type="EMBL" id="SEJ06283.1"/>
    </source>
</evidence>
<dbReference type="Proteomes" id="UP000242930">
    <property type="component" value="Unassembled WGS sequence"/>
</dbReference>
<dbReference type="AlphaFoldDB" id="A0A1H6VNS0"/>
<dbReference type="STRING" id="915471.SAMN05216201_104166"/>
<protein>
    <submittedName>
        <fullName evidence="2">Uncharacterized protein</fullName>
    </submittedName>
</protein>